<dbReference type="Proteomes" id="UP001501600">
    <property type="component" value="Unassembled WGS sequence"/>
</dbReference>
<comment type="caution">
    <text evidence="1">The sequence shown here is derived from an EMBL/GenBank/DDBJ whole genome shotgun (WGS) entry which is preliminary data.</text>
</comment>
<organism evidence="1 2">
    <name type="scientific">Ferrimonas gelatinilytica</name>
    <dbReference type="NCBI Taxonomy" id="1255257"/>
    <lineage>
        <taxon>Bacteria</taxon>
        <taxon>Pseudomonadati</taxon>
        <taxon>Pseudomonadota</taxon>
        <taxon>Gammaproteobacteria</taxon>
        <taxon>Alteromonadales</taxon>
        <taxon>Ferrimonadaceae</taxon>
        <taxon>Ferrimonas</taxon>
    </lineage>
</organism>
<dbReference type="EMBL" id="BAABLF010000001">
    <property type="protein sequence ID" value="GAA5186275.1"/>
    <property type="molecule type" value="Genomic_DNA"/>
</dbReference>
<gene>
    <name evidence="1" type="ORF">GCM10025772_01480</name>
</gene>
<proteinExistence type="predicted"/>
<protein>
    <recommendedName>
        <fullName evidence="3">Ig-like domain-containing protein</fullName>
    </recommendedName>
</protein>
<sequence>MVEIDVEIQVSDNQDSSPDVWLEAVISADSENERGDGNTSRDIDIKEDGRIFLRAERSGLLDNRIYTIVFKAKDDAGNVTSEKKTVTVTHDEGRK</sequence>
<dbReference type="RefSeq" id="WP_345315116.1">
    <property type="nucleotide sequence ID" value="NZ_BAABLF010000001.1"/>
</dbReference>
<name>A0ABP9RU48_9GAMM</name>
<evidence type="ECO:0000313" key="2">
    <source>
        <dbReference type="Proteomes" id="UP001501600"/>
    </source>
</evidence>
<accession>A0ABP9RU48</accession>
<evidence type="ECO:0000313" key="1">
    <source>
        <dbReference type="EMBL" id="GAA5186275.1"/>
    </source>
</evidence>
<evidence type="ECO:0008006" key="3">
    <source>
        <dbReference type="Google" id="ProtNLM"/>
    </source>
</evidence>
<keyword evidence="2" id="KW-1185">Reference proteome</keyword>
<reference evidence="2" key="1">
    <citation type="journal article" date="2019" name="Int. J. Syst. Evol. Microbiol.">
        <title>The Global Catalogue of Microorganisms (GCM) 10K type strain sequencing project: providing services to taxonomists for standard genome sequencing and annotation.</title>
        <authorList>
            <consortium name="The Broad Institute Genomics Platform"/>
            <consortium name="The Broad Institute Genome Sequencing Center for Infectious Disease"/>
            <person name="Wu L."/>
            <person name="Ma J."/>
        </authorList>
    </citation>
    <scope>NUCLEOTIDE SEQUENCE [LARGE SCALE GENOMIC DNA]</scope>
    <source>
        <strain evidence="2">JCM 18720</strain>
    </source>
</reference>